<dbReference type="Proteomes" id="UP001234297">
    <property type="component" value="Chromosome 1"/>
</dbReference>
<organism evidence="1 2">
    <name type="scientific">Persea americana</name>
    <name type="common">Avocado</name>
    <dbReference type="NCBI Taxonomy" id="3435"/>
    <lineage>
        <taxon>Eukaryota</taxon>
        <taxon>Viridiplantae</taxon>
        <taxon>Streptophyta</taxon>
        <taxon>Embryophyta</taxon>
        <taxon>Tracheophyta</taxon>
        <taxon>Spermatophyta</taxon>
        <taxon>Magnoliopsida</taxon>
        <taxon>Magnoliidae</taxon>
        <taxon>Laurales</taxon>
        <taxon>Lauraceae</taxon>
        <taxon>Persea</taxon>
    </lineage>
</organism>
<reference evidence="1 2" key="1">
    <citation type="journal article" date="2022" name="Hortic Res">
        <title>A haplotype resolved chromosomal level avocado genome allows analysis of novel avocado genes.</title>
        <authorList>
            <person name="Nath O."/>
            <person name="Fletcher S.J."/>
            <person name="Hayward A."/>
            <person name="Shaw L.M."/>
            <person name="Masouleh A.K."/>
            <person name="Furtado A."/>
            <person name="Henry R.J."/>
            <person name="Mitter N."/>
        </authorList>
    </citation>
    <scope>NUCLEOTIDE SEQUENCE [LARGE SCALE GENOMIC DNA]</scope>
    <source>
        <strain evidence="2">cv. Hass</strain>
    </source>
</reference>
<name>A0ACC2MVW0_PERAE</name>
<comment type="caution">
    <text evidence="1">The sequence shown here is derived from an EMBL/GenBank/DDBJ whole genome shotgun (WGS) entry which is preliminary data.</text>
</comment>
<gene>
    <name evidence="1" type="ORF">MRB53_002676</name>
</gene>
<evidence type="ECO:0000313" key="2">
    <source>
        <dbReference type="Proteomes" id="UP001234297"/>
    </source>
</evidence>
<protein>
    <submittedName>
        <fullName evidence="1">Uncharacterized protein</fullName>
    </submittedName>
</protein>
<keyword evidence="2" id="KW-1185">Reference proteome</keyword>
<accession>A0ACC2MVW0</accession>
<proteinExistence type="predicted"/>
<sequence length="188" mass="20276">MGGNPDGELGFSNPQADRMCRTSTIKFSGTTASNSDLLVMFMRSLEIHRVSNPQADRMSKLGMNSQNSDWYKSQQADRVFGGGRKRPERRRYSAWTSINLGEADDGEGEGAATVGNHLDEEGGSIAVSGEDVLVGVGWGGRRELLEGNDEGEDDKSCDEGLHLEAALRQGGGGSYSLVFPDRCSCFAF</sequence>
<dbReference type="EMBL" id="CM056809">
    <property type="protein sequence ID" value="KAJ8649653.1"/>
    <property type="molecule type" value="Genomic_DNA"/>
</dbReference>
<evidence type="ECO:0000313" key="1">
    <source>
        <dbReference type="EMBL" id="KAJ8649653.1"/>
    </source>
</evidence>